<dbReference type="InterPro" id="IPR036291">
    <property type="entry name" value="NAD(P)-bd_dom_sf"/>
</dbReference>
<dbReference type="PRINTS" id="PR00080">
    <property type="entry name" value="SDRFAMILY"/>
</dbReference>
<dbReference type="AlphaFoldDB" id="A0A3P3W150"/>
<accession>A0A3P3W150</accession>
<evidence type="ECO:0000256" key="1">
    <source>
        <dbReference type="ARBA" id="ARBA00006484"/>
    </source>
</evidence>
<dbReference type="PROSITE" id="PS00061">
    <property type="entry name" value="ADH_SHORT"/>
    <property type="match status" value="1"/>
</dbReference>
<dbReference type="PANTHER" id="PTHR24321:SF8">
    <property type="entry name" value="ESTRADIOL 17-BETA-DEHYDROGENASE 8-RELATED"/>
    <property type="match status" value="1"/>
</dbReference>
<gene>
    <name evidence="3" type="ORF">EG850_01180</name>
</gene>
<evidence type="ECO:0000256" key="2">
    <source>
        <dbReference type="ARBA" id="ARBA00023002"/>
    </source>
</evidence>
<name>A0A3P3W150_9MICO</name>
<dbReference type="InterPro" id="IPR020904">
    <property type="entry name" value="Sc_DH/Rdtase_CS"/>
</dbReference>
<sequence>MTNQTFPVLEGKVAIVTGAAMGMGEATAKLFASAGAKVVVADFNDELGQKVTEEIKANGGEASFVHVDVSNEAEVEAMVKFAVDTYGELNVAVNNAARAPDQAPIADFDANVWDGIMAVDVKGVALGLKYQIRQMQAQGKGGSIINISSVSGFRPQPYTAAYNSAKHAVLGLTKTAAVEVGTEGIRVNAVAPGAVDTPMLRDALERFNFDPEAYAQQLSTLGRFAQADEIAQGSMWLASDASSYVHGTCLQIDGGYINR</sequence>
<dbReference type="RefSeq" id="WP_124969009.1">
    <property type="nucleotide sequence ID" value="NZ_RQVS01000001.1"/>
</dbReference>
<dbReference type="Proteomes" id="UP000274391">
    <property type="component" value="Unassembled WGS sequence"/>
</dbReference>
<evidence type="ECO:0000313" key="4">
    <source>
        <dbReference type="Proteomes" id="UP000274391"/>
    </source>
</evidence>
<comment type="similarity">
    <text evidence="1">Belongs to the short-chain dehydrogenases/reductases (SDR) family.</text>
</comment>
<dbReference type="NCBIfam" id="NF005559">
    <property type="entry name" value="PRK07231.1"/>
    <property type="match status" value="1"/>
</dbReference>
<dbReference type="Pfam" id="PF13561">
    <property type="entry name" value="adh_short_C2"/>
    <property type="match status" value="1"/>
</dbReference>
<dbReference type="PANTHER" id="PTHR24321">
    <property type="entry name" value="DEHYDROGENASES, SHORT CHAIN"/>
    <property type="match status" value="1"/>
</dbReference>
<protein>
    <submittedName>
        <fullName evidence="3">Glucose 1-dehydrogenase</fullName>
        <ecNumber evidence="3">1.1.1.47</ecNumber>
    </submittedName>
</protein>
<dbReference type="GO" id="GO:0047936">
    <property type="term" value="F:glucose 1-dehydrogenase [NAD(P)+] activity"/>
    <property type="evidence" value="ECO:0007669"/>
    <property type="project" value="UniProtKB-EC"/>
</dbReference>
<reference evidence="3 4" key="1">
    <citation type="submission" date="2018-11" db="EMBL/GenBank/DDBJ databases">
        <title>YIM 102482-1 draft genome.</title>
        <authorList>
            <person name="Li G."/>
            <person name="Jiang Y."/>
        </authorList>
    </citation>
    <scope>NUCLEOTIDE SEQUENCE [LARGE SCALE GENOMIC DNA]</scope>
    <source>
        <strain evidence="3 4">YIM 102482-1</strain>
    </source>
</reference>
<dbReference type="SUPFAM" id="SSF51735">
    <property type="entry name" value="NAD(P)-binding Rossmann-fold domains"/>
    <property type="match status" value="1"/>
</dbReference>
<evidence type="ECO:0000313" key="3">
    <source>
        <dbReference type="EMBL" id="RRJ88782.1"/>
    </source>
</evidence>
<comment type="caution">
    <text evidence="3">The sequence shown here is derived from an EMBL/GenBank/DDBJ whole genome shotgun (WGS) entry which is preliminary data.</text>
</comment>
<organism evidence="3 4">
    <name type="scientific">Gulosibacter macacae</name>
    <dbReference type="NCBI Taxonomy" id="2488791"/>
    <lineage>
        <taxon>Bacteria</taxon>
        <taxon>Bacillati</taxon>
        <taxon>Actinomycetota</taxon>
        <taxon>Actinomycetes</taxon>
        <taxon>Micrococcales</taxon>
        <taxon>Microbacteriaceae</taxon>
        <taxon>Gulosibacter</taxon>
    </lineage>
</organism>
<dbReference type="FunFam" id="3.40.50.720:FF:000084">
    <property type="entry name" value="Short-chain dehydrogenase reductase"/>
    <property type="match status" value="1"/>
</dbReference>
<dbReference type="InterPro" id="IPR002347">
    <property type="entry name" value="SDR_fam"/>
</dbReference>
<dbReference type="EMBL" id="RQVS01000001">
    <property type="protein sequence ID" value="RRJ88782.1"/>
    <property type="molecule type" value="Genomic_DNA"/>
</dbReference>
<keyword evidence="2 3" id="KW-0560">Oxidoreductase</keyword>
<dbReference type="CDD" id="cd05233">
    <property type="entry name" value="SDR_c"/>
    <property type="match status" value="1"/>
</dbReference>
<dbReference type="PRINTS" id="PR00081">
    <property type="entry name" value="GDHRDH"/>
</dbReference>
<dbReference type="Gene3D" id="3.40.50.720">
    <property type="entry name" value="NAD(P)-binding Rossmann-like Domain"/>
    <property type="match status" value="1"/>
</dbReference>
<dbReference type="EC" id="1.1.1.47" evidence="3"/>
<keyword evidence="4" id="KW-1185">Reference proteome</keyword>
<dbReference type="OrthoDB" id="517007at2"/>
<proteinExistence type="inferred from homology"/>